<keyword evidence="1" id="KW-0812">Transmembrane</keyword>
<proteinExistence type="predicted"/>
<dbReference type="PRINTS" id="PR00702">
    <property type="entry name" value="ACRIFLAVINRP"/>
</dbReference>
<feature type="transmembrane region" description="Helical" evidence="1">
    <location>
        <begin position="26"/>
        <end position="43"/>
    </location>
</feature>
<dbReference type="Gene3D" id="3.30.2090.10">
    <property type="entry name" value="Multidrug efflux transporter AcrB TolC docking domain, DN and DC subdomains"/>
    <property type="match status" value="2"/>
</dbReference>
<feature type="transmembrane region" description="Helical" evidence="1">
    <location>
        <begin position="601"/>
        <end position="620"/>
    </location>
</feature>
<reference evidence="2" key="1">
    <citation type="submission" date="2023-03" db="EMBL/GenBank/DDBJ databases">
        <title>Andean soil-derived lignocellulolytic bacterial consortium as a source of novel taxa and putative plastic-active enzymes.</title>
        <authorList>
            <person name="Diaz-Garcia L."/>
            <person name="Chuvochina M."/>
            <person name="Feuerriegel G."/>
            <person name="Bunk B."/>
            <person name="Sproer C."/>
            <person name="Streit W.R."/>
            <person name="Rodriguez L.M."/>
            <person name="Overmann J."/>
            <person name="Jimenez D.J."/>
        </authorList>
    </citation>
    <scope>NUCLEOTIDE SEQUENCE</scope>
    <source>
        <strain evidence="2">MAG 7</strain>
    </source>
</reference>
<keyword evidence="1" id="KW-1133">Transmembrane helix</keyword>
<feature type="transmembrane region" description="Helical" evidence="1">
    <location>
        <begin position="405"/>
        <end position="426"/>
    </location>
</feature>
<accession>A0AAJ5WX68</accession>
<dbReference type="EMBL" id="CP119311">
    <property type="protein sequence ID" value="WEK37247.1"/>
    <property type="molecule type" value="Genomic_DNA"/>
</dbReference>
<dbReference type="SUPFAM" id="SSF82714">
    <property type="entry name" value="Multidrug efflux transporter AcrB TolC docking domain, DN and DC subdomains"/>
    <property type="match status" value="2"/>
</dbReference>
<dbReference type="Gene3D" id="1.20.1640.10">
    <property type="entry name" value="Multidrug efflux transporter AcrB transmembrane domain"/>
    <property type="match status" value="2"/>
</dbReference>
<name>A0AAJ5WX68_9BACT</name>
<dbReference type="SUPFAM" id="SSF82693">
    <property type="entry name" value="Multidrug efflux transporter AcrB pore domain, PN1, PN2, PC1 and PC2 subdomains"/>
    <property type="match status" value="2"/>
</dbReference>
<feature type="transmembrane region" description="Helical" evidence="1">
    <location>
        <begin position="373"/>
        <end position="393"/>
    </location>
</feature>
<dbReference type="SUPFAM" id="SSF82866">
    <property type="entry name" value="Multidrug efflux transporter AcrB transmembrane domain"/>
    <property type="match status" value="2"/>
</dbReference>
<sequence>MSVLENLTGKFKQFGPTTWSIKNKTSIYLMMLIVSLIGVYQFVTLPKEQFPDIVIPTIYVQTIYVGNSPKDIENLVTQPIEKQIKGITGAKINKTTSTSVQDYSAIMVEFDTDVKTDVALQKVKDAVDKAKPDLPTDLTEEPSVMEVSFSDQPIMYVNVSGNYDVVKLKEYADDLKDRLEELKQINRVDLVGAPEREFQINVNNYRMQSAGVTFDDIASAVARENMDISGGQLDVGTTQRNLQLKGQFKTSFDIEKVVVRNSKGAAIYLKDIAEIRDTIKETESYARLNGKSVITLNIIKRAGENLIETSDDVKKVVDEMKASDFPANLDVVITGDQSKSTRTSFNELVNTIVIGFLLVLIILMFFMGVTNAFFVALSVPLSMFVAFMFLPAADLVVGGHVTLNFIVLFALLFGLGIIVDDAIVVIENTHRIFVQSQGKLSAHKAAMMAAGEVFVPVLAGTLTTLAPFFPLLFWPGIIGKFMIYLPAMLIFTLSASLIVAFIMNPVFAVDFMNHPEHEGKKRKSDIFRKPAFWIALGGGILLDLAGTTFLGNLVIFILLMIILNIYVLDSIIRNFQNRVLPWIMSHYENLLRWALKGWRPVWMLVASFVLLILSFLFFAARQVPVVFFPGGDPNQIFVYLKLPVGTRVELTDSITRNLESRVYRVLGMENGKENPIVESVITNIAVGAGDPMSGDRSTRPELGRIQISFVEFEKRHGVPTRPYLDSIRKVVKGIPGAELSVDQEQNGPPTEPPINIEVASENFDDLTKTAVELKNYLDSIQVPGVEELKMDIDLTNPEITLSVDRERAMIEGVSSAQIGQEIRTALFGREVSKIKDGEDEYKIQLRNLELQRKDLSALLNMNISFRDMASGNFKSIPISSLVKIDYTSTLGSVKRKNQKRVITLASNVLESQGYTPTAVNQDLLRHINDFKKKPDGVTIRQTGEGEQQQETAQFLGLAMVVALLFILLILVIQFNSISKSVIILTEIVFSVIGVLLGFGITGMEVSVVMTGIGIVGLAGIVVKNGILVIEFADELRMRGLKTREAVIQAGKTRIIPVLLTAVAAILGLIPLAVGFNIDFVGAFAELKPNIFFGGDNTVFWKPLSWTIIFGLTVAFFMTLVIVPSMYLIAERLKRPMRKMYGGKWVSFMGIPPLTFIFLPMALVTMAVHRAKKRRRRRKLAGQRVNEAFIGSWF</sequence>
<dbReference type="PANTHER" id="PTHR32063:SF33">
    <property type="entry name" value="RND SUPERFAMILY EFFLUX PUMP PERMEASE COMPONENT"/>
    <property type="match status" value="1"/>
</dbReference>
<gene>
    <name evidence="2" type="ORF">P0Y53_07020</name>
</gene>
<evidence type="ECO:0000313" key="2">
    <source>
        <dbReference type="EMBL" id="WEK37247.1"/>
    </source>
</evidence>
<feature type="transmembrane region" description="Helical" evidence="1">
    <location>
        <begin position="553"/>
        <end position="572"/>
    </location>
</feature>
<feature type="transmembrane region" description="Helical" evidence="1">
    <location>
        <begin position="481"/>
        <end position="509"/>
    </location>
</feature>
<dbReference type="AlphaFoldDB" id="A0AAJ5WX68"/>
<dbReference type="Pfam" id="PF00873">
    <property type="entry name" value="ACR_tran"/>
    <property type="match status" value="1"/>
</dbReference>
<dbReference type="GO" id="GO:0042910">
    <property type="term" value="F:xenobiotic transmembrane transporter activity"/>
    <property type="evidence" value="ECO:0007669"/>
    <property type="project" value="TreeGrafter"/>
</dbReference>
<feature type="transmembrane region" description="Helical" evidence="1">
    <location>
        <begin position="954"/>
        <end position="974"/>
    </location>
</feature>
<dbReference type="GO" id="GO:0005886">
    <property type="term" value="C:plasma membrane"/>
    <property type="evidence" value="ECO:0007669"/>
    <property type="project" value="TreeGrafter"/>
</dbReference>
<dbReference type="Proteomes" id="UP001220610">
    <property type="component" value="Chromosome"/>
</dbReference>
<dbReference type="InterPro" id="IPR001036">
    <property type="entry name" value="Acrflvin-R"/>
</dbReference>
<keyword evidence="1" id="KW-0472">Membrane</keyword>
<dbReference type="Gene3D" id="3.30.70.1320">
    <property type="entry name" value="Multidrug efflux transporter AcrB pore domain like"/>
    <property type="match status" value="1"/>
</dbReference>
<protein>
    <submittedName>
        <fullName evidence="2">Efflux RND transporter permease subunit</fullName>
    </submittedName>
</protein>
<feature type="transmembrane region" description="Helical" evidence="1">
    <location>
        <begin position="981"/>
        <end position="1001"/>
    </location>
</feature>
<evidence type="ECO:0000313" key="3">
    <source>
        <dbReference type="Proteomes" id="UP001220610"/>
    </source>
</evidence>
<feature type="transmembrane region" description="Helical" evidence="1">
    <location>
        <begin position="1103"/>
        <end position="1129"/>
    </location>
</feature>
<feature type="transmembrane region" description="Helical" evidence="1">
    <location>
        <begin position="348"/>
        <end position="366"/>
    </location>
</feature>
<feature type="transmembrane region" description="Helical" evidence="1">
    <location>
        <begin position="1007"/>
        <end position="1033"/>
    </location>
</feature>
<dbReference type="PANTHER" id="PTHR32063">
    <property type="match status" value="1"/>
</dbReference>
<dbReference type="InterPro" id="IPR027463">
    <property type="entry name" value="AcrB_DN_DC_subdom"/>
</dbReference>
<organism evidence="2 3">
    <name type="scientific">Candidatus Pseudobacter hemicellulosilyticus</name>
    <dbReference type="NCBI Taxonomy" id="3121375"/>
    <lineage>
        <taxon>Bacteria</taxon>
        <taxon>Pseudomonadati</taxon>
        <taxon>Bacteroidota</taxon>
        <taxon>Chitinophagia</taxon>
        <taxon>Chitinophagales</taxon>
        <taxon>Chitinophagaceae</taxon>
        <taxon>Pseudobacter</taxon>
    </lineage>
</organism>
<feature type="transmembrane region" description="Helical" evidence="1">
    <location>
        <begin position="1054"/>
        <end position="1083"/>
    </location>
</feature>
<feature type="transmembrane region" description="Helical" evidence="1">
    <location>
        <begin position="1150"/>
        <end position="1168"/>
    </location>
</feature>
<feature type="transmembrane region" description="Helical" evidence="1">
    <location>
        <begin position="447"/>
        <end position="469"/>
    </location>
</feature>
<dbReference type="Gene3D" id="3.30.70.1430">
    <property type="entry name" value="Multidrug efflux transporter AcrB pore domain"/>
    <property type="match status" value="2"/>
</dbReference>
<dbReference type="Gene3D" id="3.30.70.1440">
    <property type="entry name" value="Multidrug efflux transporter AcrB pore domain"/>
    <property type="match status" value="1"/>
</dbReference>
<evidence type="ECO:0000256" key="1">
    <source>
        <dbReference type="SAM" id="Phobius"/>
    </source>
</evidence>